<dbReference type="Pfam" id="PF02661">
    <property type="entry name" value="Fic"/>
    <property type="match status" value="1"/>
</dbReference>
<keyword evidence="3" id="KW-1185">Reference proteome</keyword>
<dbReference type="PROSITE" id="PS51459">
    <property type="entry name" value="FIDO"/>
    <property type="match status" value="1"/>
</dbReference>
<dbReference type="Gene3D" id="1.10.3290.10">
    <property type="entry name" value="Fido-like domain"/>
    <property type="match status" value="1"/>
</dbReference>
<sequence>MHADADLEDGQTPIDPDEAVGLLPKWVATRADLNEVETENINQAYRWADAVLRRGEDVASDGFLRGLHAAMFGQVWAWAGTYRNTERNIGVAPHQINMQLRQLFDDARAWREFGTYPLDEQACRLHHRLTVIHPFPNGNGRSSRLMADYYLIQNGAERFTWGERTIPPDRVRGIYLQAIRAADEGNHGPLVEFVRA</sequence>
<feature type="domain" description="Fido" evidence="1">
    <location>
        <begin position="59"/>
        <end position="196"/>
    </location>
</feature>
<evidence type="ECO:0000259" key="1">
    <source>
        <dbReference type="PROSITE" id="PS51459"/>
    </source>
</evidence>
<protein>
    <submittedName>
        <fullName evidence="2">Mobile mystery protein B</fullName>
    </submittedName>
</protein>
<dbReference type="Proteomes" id="UP001459204">
    <property type="component" value="Unassembled WGS sequence"/>
</dbReference>
<dbReference type="InterPro" id="IPR003812">
    <property type="entry name" value="Fido"/>
</dbReference>
<dbReference type="SUPFAM" id="SSF140931">
    <property type="entry name" value="Fic-like"/>
    <property type="match status" value="1"/>
</dbReference>
<gene>
    <name evidence="2" type="ORF">AAD027_16225</name>
</gene>
<accession>A0ABU9J3R7</accession>
<evidence type="ECO:0000313" key="3">
    <source>
        <dbReference type="Proteomes" id="UP001459204"/>
    </source>
</evidence>
<organism evidence="2 3">
    <name type="scientific">Pseudoxanthomonas putridarboris</name>
    <dbReference type="NCBI Taxonomy" id="752605"/>
    <lineage>
        <taxon>Bacteria</taxon>
        <taxon>Pseudomonadati</taxon>
        <taxon>Pseudomonadota</taxon>
        <taxon>Gammaproteobacteria</taxon>
        <taxon>Lysobacterales</taxon>
        <taxon>Lysobacteraceae</taxon>
        <taxon>Pseudoxanthomonas</taxon>
    </lineage>
</organism>
<evidence type="ECO:0000313" key="2">
    <source>
        <dbReference type="EMBL" id="MEL1265903.1"/>
    </source>
</evidence>
<dbReference type="InterPro" id="IPR013436">
    <property type="entry name" value="Mobile_mystery_prot_B"/>
</dbReference>
<dbReference type="RefSeq" id="WP_341727075.1">
    <property type="nucleotide sequence ID" value="NZ_JBBWWT010000009.1"/>
</dbReference>
<comment type="caution">
    <text evidence="2">The sequence shown here is derived from an EMBL/GenBank/DDBJ whole genome shotgun (WGS) entry which is preliminary data.</text>
</comment>
<name>A0ABU9J3R7_9GAMM</name>
<dbReference type="InterPro" id="IPR036597">
    <property type="entry name" value="Fido-like_dom_sf"/>
</dbReference>
<reference evidence="2 3" key="1">
    <citation type="submission" date="2024-04" db="EMBL/GenBank/DDBJ databases">
        <title>Draft genome sequence of Pseudoxanthomonas putridarboris WD12.</title>
        <authorList>
            <person name="Oh J."/>
        </authorList>
    </citation>
    <scope>NUCLEOTIDE SEQUENCE [LARGE SCALE GENOMIC DNA]</scope>
    <source>
        <strain evidence="2 3">WD12</strain>
    </source>
</reference>
<dbReference type="EMBL" id="JBBWWT010000009">
    <property type="protein sequence ID" value="MEL1265903.1"/>
    <property type="molecule type" value="Genomic_DNA"/>
</dbReference>
<dbReference type="PANTHER" id="PTHR13504">
    <property type="entry name" value="FIDO DOMAIN-CONTAINING PROTEIN DDB_G0283145"/>
    <property type="match status" value="1"/>
</dbReference>
<dbReference type="InterPro" id="IPR040198">
    <property type="entry name" value="Fido_containing"/>
</dbReference>
<dbReference type="PANTHER" id="PTHR13504:SF39">
    <property type="entry name" value="CELL FILAMENTATION PROTEIN"/>
    <property type="match status" value="1"/>
</dbReference>
<dbReference type="NCBIfam" id="TIGR02613">
    <property type="entry name" value="mob_myst_B"/>
    <property type="match status" value="1"/>
</dbReference>
<proteinExistence type="predicted"/>